<feature type="region of interest" description="Disordered" evidence="1">
    <location>
        <begin position="102"/>
        <end position="125"/>
    </location>
</feature>
<reference evidence="2 3" key="1">
    <citation type="journal article" date="2022" name="Syst. Appl. Microbiol.">
        <title>Rhodopirellula aestuarii sp. nov., a novel member of the genus Rhodopirellula isolated from brackish sediments collected in the Tagus River estuary, Portugal.</title>
        <authorList>
            <person name="Vitorino I.R."/>
            <person name="Klimek D."/>
            <person name="Calusinska M."/>
            <person name="Lobo-da-Cunha A."/>
            <person name="Vasconcelos V."/>
            <person name="Lage O.M."/>
        </authorList>
    </citation>
    <scope>NUCLEOTIDE SEQUENCE [LARGE SCALE GENOMIC DNA]</scope>
    <source>
        <strain evidence="2 3">ICT_H3.1</strain>
    </source>
</reference>
<evidence type="ECO:0000256" key="1">
    <source>
        <dbReference type="SAM" id="MobiDB-lite"/>
    </source>
</evidence>
<dbReference type="EMBL" id="JAMQBK010000036">
    <property type="protein sequence ID" value="MCM2371646.1"/>
    <property type="molecule type" value="Genomic_DNA"/>
</dbReference>
<keyword evidence="3" id="KW-1185">Reference proteome</keyword>
<dbReference type="Proteomes" id="UP001202961">
    <property type="component" value="Unassembled WGS sequence"/>
</dbReference>
<accession>A0ABT0U465</accession>
<protein>
    <submittedName>
        <fullName evidence="2">Uncharacterized protein</fullName>
    </submittedName>
</protein>
<evidence type="ECO:0000313" key="3">
    <source>
        <dbReference type="Proteomes" id="UP001202961"/>
    </source>
</evidence>
<gene>
    <name evidence="2" type="ORF">NB063_13625</name>
</gene>
<organism evidence="2 3">
    <name type="scientific">Aporhodopirellula aestuarii</name>
    <dbReference type="NCBI Taxonomy" id="2950107"/>
    <lineage>
        <taxon>Bacteria</taxon>
        <taxon>Pseudomonadati</taxon>
        <taxon>Planctomycetota</taxon>
        <taxon>Planctomycetia</taxon>
        <taxon>Pirellulales</taxon>
        <taxon>Pirellulaceae</taxon>
        <taxon>Aporhodopirellula</taxon>
    </lineage>
</organism>
<proteinExistence type="predicted"/>
<evidence type="ECO:0000313" key="2">
    <source>
        <dbReference type="EMBL" id="MCM2371646.1"/>
    </source>
</evidence>
<dbReference type="RefSeq" id="WP_250929281.1">
    <property type="nucleotide sequence ID" value="NZ_JAMQBK010000036.1"/>
</dbReference>
<comment type="caution">
    <text evidence="2">The sequence shown here is derived from an EMBL/GenBank/DDBJ whole genome shotgun (WGS) entry which is preliminary data.</text>
</comment>
<sequence>MTRSSLSWLPRCRQLGPTRHTAPPFKGTDILLYHRKASRYVRLGATLKRTFYSIPRKRIATEVWLSATKTLRILQGGLGFLTGTRLNLTKTLKHHIPEARTVSPHRSAFDAHSEPSPTASKPGPEQCAIAPVVGEAFGIRPPGNRIKTRRFCKLPIPG</sequence>
<name>A0ABT0U465_9BACT</name>